<feature type="transmembrane region" description="Helical" evidence="1">
    <location>
        <begin position="164"/>
        <end position="182"/>
    </location>
</feature>
<feature type="transmembrane region" description="Helical" evidence="1">
    <location>
        <begin position="135"/>
        <end position="157"/>
    </location>
</feature>
<feature type="transmembrane region" description="Helical" evidence="1">
    <location>
        <begin position="94"/>
        <end position="115"/>
    </location>
</feature>
<sequence>MASGLYAAAAALALVFVLRLVQRLRTSRAPVYLWWSLSFALYALAFIMEALTVDNQWHVWEYQVYMIGSAGLVGAMSVGTTYLAWPRSKIAAGYALYFVVVELALVVLAIVYPPTLHGTWALLNAGHAIVGPPRIAYLMLSAVGGPIVVIGAGWSWWKTRRYPILLIAVGALIPSLAGTLASQGLTTSVFPILNIIGLILIFIGYLNPRPPSRRPTASASRPRS</sequence>
<feature type="transmembrane region" description="Helical" evidence="1">
    <location>
        <begin position="33"/>
        <end position="52"/>
    </location>
</feature>
<keyword evidence="1" id="KW-0472">Membrane</keyword>
<feature type="transmembrane region" description="Helical" evidence="1">
    <location>
        <begin position="6"/>
        <end position="21"/>
    </location>
</feature>
<feature type="transmembrane region" description="Helical" evidence="1">
    <location>
        <begin position="188"/>
        <end position="206"/>
    </location>
</feature>
<evidence type="ECO:0000313" key="3">
    <source>
        <dbReference type="Proteomes" id="UP000533476"/>
    </source>
</evidence>
<reference evidence="2 3" key="1">
    <citation type="submission" date="2020-04" db="EMBL/GenBank/DDBJ databases">
        <authorList>
            <person name="Zhang R."/>
            <person name="Schippers A."/>
        </authorList>
    </citation>
    <scope>NUCLEOTIDE SEQUENCE [LARGE SCALE GENOMIC DNA]</scope>
    <source>
        <strain evidence="2 3">DSM 109850</strain>
    </source>
</reference>
<dbReference type="EMBL" id="JABBVZ010000178">
    <property type="protein sequence ID" value="NMP24930.1"/>
    <property type="molecule type" value="Genomic_DNA"/>
</dbReference>
<comment type="caution">
    <text evidence="2">The sequence shown here is derived from an EMBL/GenBank/DDBJ whole genome shotgun (WGS) entry which is preliminary data.</text>
</comment>
<evidence type="ECO:0000256" key="1">
    <source>
        <dbReference type="SAM" id="Phobius"/>
    </source>
</evidence>
<evidence type="ECO:0008006" key="4">
    <source>
        <dbReference type="Google" id="ProtNLM"/>
    </source>
</evidence>
<dbReference type="RefSeq" id="WP_169103133.1">
    <property type="nucleotide sequence ID" value="NZ_JABBVZ010000178.1"/>
</dbReference>
<evidence type="ECO:0000313" key="2">
    <source>
        <dbReference type="EMBL" id="NMP24930.1"/>
    </source>
</evidence>
<proteinExistence type="predicted"/>
<dbReference type="Proteomes" id="UP000533476">
    <property type="component" value="Unassembled WGS sequence"/>
</dbReference>
<organism evidence="2 3">
    <name type="scientific">Sulfobacillus harzensis</name>
    <dbReference type="NCBI Taxonomy" id="2729629"/>
    <lineage>
        <taxon>Bacteria</taxon>
        <taxon>Bacillati</taxon>
        <taxon>Bacillota</taxon>
        <taxon>Clostridia</taxon>
        <taxon>Eubacteriales</taxon>
        <taxon>Clostridiales Family XVII. Incertae Sedis</taxon>
        <taxon>Sulfobacillus</taxon>
    </lineage>
</organism>
<protein>
    <recommendedName>
        <fullName evidence="4">Histidine kinase N-terminal 7TM region domain-containing protein</fullName>
    </recommendedName>
</protein>
<dbReference type="AlphaFoldDB" id="A0A7Y0L9E1"/>
<keyword evidence="1" id="KW-1133">Transmembrane helix</keyword>
<keyword evidence="1" id="KW-0812">Transmembrane</keyword>
<accession>A0A7Y0L9E1</accession>
<name>A0A7Y0L9E1_9FIRM</name>
<feature type="transmembrane region" description="Helical" evidence="1">
    <location>
        <begin position="64"/>
        <end position="85"/>
    </location>
</feature>
<keyword evidence="3" id="KW-1185">Reference proteome</keyword>
<gene>
    <name evidence="2" type="ORF">HIJ39_21725</name>
</gene>